<evidence type="ECO:0000256" key="2">
    <source>
        <dbReference type="ARBA" id="ARBA00005466"/>
    </source>
</evidence>
<dbReference type="InterPro" id="IPR016169">
    <property type="entry name" value="FAD-bd_PCMH_sub2"/>
</dbReference>
<proteinExistence type="inferred from homology"/>
<comment type="cofactor">
    <cofactor evidence="1">
        <name>FAD</name>
        <dbReference type="ChEBI" id="CHEBI:57692"/>
    </cofactor>
</comment>
<keyword evidence="3" id="KW-0285">Flavoprotein</keyword>
<keyword evidence="6" id="KW-0732">Signal</keyword>
<evidence type="ECO:0000256" key="6">
    <source>
        <dbReference type="SAM" id="SignalP"/>
    </source>
</evidence>
<name>A0A2V1D4F1_9PLEO</name>
<dbReference type="InterPro" id="IPR036318">
    <property type="entry name" value="FAD-bd_PCMH-like_sf"/>
</dbReference>
<dbReference type="PROSITE" id="PS51387">
    <property type="entry name" value="FAD_PCMH"/>
    <property type="match status" value="1"/>
</dbReference>
<dbReference type="InterPro" id="IPR050416">
    <property type="entry name" value="FAD-linked_Oxidoreductase"/>
</dbReference>
<sequence length="575" mass="62477">MSASRRILLTSSIAVIFAIVVRVSLSPSPSQCRVIPRDAAWPSTDGWDSFNTSVGGKLIATIPIGAPCHQIFSSGSNISTYDQAQCDALRNTWFFPETHLVSSSSPMAYQFGNNTCNPWSSSDTPCILGGQVVYSVNATSYVDIQKAIQFSEQHNIRLVIRNTGHDYLGKSTGAHALAIWTHYMKDIKLIERYDGKNYSGPALKVGAGVEGIEAYEFASANKLMVVGGNCPTVGLAGGFTQGGGHGHLASKYGLSADQVLEWEVVTGTGEHVIANSESHPDLYWALRGGGGSTFGVVVSMTIKAYPDTFFSTAYATVLNDGTNTDALWEAVGVFIKTLPRLVDSGVYVVWVAVPFGFLLMPAIGPDLHQNDLDELLQPFTDKLGELGLQYDYQSWEKPTFLANYQSLTASWNVSDYNLGGRLIPRSLIEENPQAFTDAVRFIGSQTIISGVTFNVDKGVASPNDVAVNPYFRKALMGISLGTSVDYTNWTATLNGQDIITNVFLPKLAALAPQGGAYLNEADFQASDFKSLFYGPHYDKLSHIKSIYDPNDIFYARTAVGSDRWFEDAEGRLCKV</sequence>
<dbReference type="Proteomes" id="UP000244855">
    <property type="component" value="Unassembled WGS sequence"/>
</dbReference>
<evidence type="ECO:0000256" key="3">
    <source>
        <dbReference type="ARBA" id="ARBA00022630"/>
    </source>
</evidence>
<dbReference type="SUPFAM" id="SSF56176">
    <property type="entry name" value="FAD-binding/transporter-associated domain-like"/>
    <property type="match status" value="1"/>
</dbReference>
<dbReference type="AlphaFoldDB" id="A0A2V1D4F1"/>
<organism evidence="8 9">
    <name type="scientific">Periconia macrospinosa</name>
    <dbReference type="NCBI Taxonomy" id="97972"/>
    <lineage>
        <taxon>Eukaryota</taxon>
        <taxon>Fungi</taxon>
        <taxon>Dikarya</taxon>
        <taxon>Ascomycota</taxon>
        <taxon>Pezizomycotina</taxon>
        <taxon>Dothideomycetes</taxon>
        <taxon>Pleosporomycetidae</taxon>
        <taxon>Pleosporales</taxon>
        <taxon>Massarineae</taxon>
        <taxon>Periconiaceae</taxon>
        <taxon>Periconia</taxon>
    </lineage>
</organism>
<accession>A0A2V1D4F1</accession>
<feature type="chain" id="PRO_5016009171" evidence="6">
    <location>
        <begin position="19"/>
        <end position="575"/>
    </location>
</feature>
<evidence type="ECO:0000313" key="9">
    <source>
        <dbReference type="Proteomes" id="UP000244855"/>
    </source>
</evidence>
<reference evidence="8 9" key="1">
    <citation type="journal article" date="2018" name="Sci. Rep.">
        <title>Comparative genomics provides insights into the lifestyle and reveals functional heterogeneity of dark septate endophytic fungi.</title>
        <authorList>
            <person name="Knapp D.G."/>
            <person name="Nemeth J.B."/>
            <person name="Barry K."/>
            <person name="Hainaut M."/>
            <person name="Henrissat B."/>
            <person name="Johnson J."/>
            <person name="Kuo A."/>
            <person name="Lim J.H.P."/>
            <person name="Lipzen A."/>
            <person name="Nolan M."/>
            <person name="Ohm R.A."/>
            <person name="Tamas L."/>
            <person name="Grigoriev I.V."/>
            <person name="Spatafora J.W."/>
            <person name="Nagy L.G."/>
            <person name="Kovacs G.M."/>
        </authorList>
    </citation>
    <scope>NUCLEOTIDE SEQUENCE [LARGE SCALE GENOMIC DNA]</scope>
    <source>
        <strain evidence="8 9">DSE2036</strain>
    </source>
</reference>
<dbReference type="InterPro" id="IPR006094">
    <property type="entry name" value="Oxid_FAD_bind_N"/>
</dbReference>
<evidence type="ECO:0000256" key="5">
    <source>
        <dbReference type="ARBA" id="ARBA00023002"/>
    </source>
</evidence>
<keyword evidence="9" id="KW-1185">Reference proteome</keyword>
<dbReference type="PANTHER" id="PTHR42973:SF39">
    <property type="entry name" value="FAD-BINDING PCMH-TYPE DOMAIN-CONTAINING PROTEIN"/>
    <property type="match status" value="1"/>
</dbReference>
<evidence type="ECO:0000259" key="7">
    <source>
        <dbReference type="PROSITE" id="PS51387"/>
    </source>
</evidence>
<dbReference type="EMBL" id="KZ805673">
    <property type="protein sequence ID" value="PVH92519.1"/>
    <property type="molecule type" value="Genomic_DNA"/>
</dbReference>
<dbReference type="GO" id="GO:0016491">
    <property type="term" value="F:oxidoreductase activity"/>
    <property type="evidence" value="ECO:0007669"/>
    <property type="project" value="UniProtKB-KW"/>
</dbReference>
<dbReference type="InterPro" id="IPR016166">
    <property type="entry name" value="FAD-bd_PCMH"/>
</dbReference>
<dbReference type="Pfam" id="PF08031">
    <property type="entry name" value="BBE"/>
    <property type="match status" value="1"/>
</dbReference>
<dbReference type="Pfam" id="PF01565">
    <property type="entry name" value="FAD_binding_4"/>
    <property type="match status" value="1"/>
</dbReference>
<comment type="similarity">
    <text evidence="2">Belongs to the oxygen-dependent FAD-linked oxidoreductase family.</text>
</comment>
<evidence type="ECO:0000256" key="1">
    <source>
        <dbReference type="ARBA" id="ARBA00001974"/>
    </source>
</evidence>
<dbReference type="STRING" id="97972.A0A2V1D4F1"/>
<feature type="signal peptide" evidence="6">
    <location>
        <begin position="1"/>
        <end position="18"/>
    </location>
</feature>
<dbReference type="Gene3D" id="3.30.465.10">
    <property type="match status" value="1"/>
</dbReference>
<keyword evidence="4" id="KW-0274">FAD</keyword>
<dbReference type="PANTHER" id="PTHR42973">
    <property type="entry name" value="BINDING OXIDOREDUCTASE, PUTATIVE (AFU_ORTHOLOGUE AFUA_1G17690)-RELATED"/>
    <property type="match status" value="1"/>
</dbReference>
<keyword evidence="5" id="KW-0560">Oxidoreductase</keyword>
<protein>
    <submittedName>
        <fullName evidence="8">FAD-binding domain-containing protein</fullName>
    </submittedName>
</protein>
<dbReference type="InterPro" id="IPR012951">
    <property type="entry name" value="BBE"/>
</dbReference>
<gene>
    <name evidence="8" type="ORF">DM02DRAFT_543446</name>
</gene>
<evidence type="ECO:0000256" key="4">
    <source>
        <dbReference type="ARBA" id="ARBA00022827"/>
    </source>
</evidence>
<evidence type="ECO:0000313" key="8">
    <source>
        <dbReference type="EMBL" id="PVH92519.1"/>
    </source>
</evidence>
<feature type="domain" description="FAD-binding PCMH-type" evidence="7">
    <location>
        <begin position="128"/>
        <end position="307"/>
    </location>
</feature>
<dbReference type="GO" id="GO:0071949">
    <property type="term" value="F:FAD binding"/>
    <property type="evidence" value="ECO:0007669"/>
    <property type="project" value="InterPro"/>
</dbReference>
<dbReference type="OrthoDB" id="9983560at2759"/>